<evidence type="ECO:0000256" key="7">
    <source>
        <dbReference type="ARBA" id="ARBA00023136"/>
    </source>
</evidence>
<evidence type="ECO:0000256" key="4">
    <source>
        <dbReference type="ARBA" id="ARBA00022692"/>
    </source>
</evidence>
<reference evidence="14 15" key="1">
    <citation type="submission" date="2016-11" db="EMBL/GenBank/DDBJ databases">
        <title>Trade-off between light-utilization and light-protection in marine flavobacteria.</title>
        <authorList>
            <person name="Kumagai Y."/>
        </authorList>
    </citation>
    <scope>NUCLEOTIDE SEQUENCE [LARGE SCALE GENOMIC DNA]</scope>
    <source>
        <strain evidence="14 15">JCM 17109</strain>
    </source>
</reference>
<dbReference type="GO" id="GO:0015344">
    <property type="term" value="F:siderophore uptake transmembrane transporter activity"/>
    <property type="evidence" value="ECO:0007669"/>
    <property type="project" value="TreeGrafter"/>
</dbReference>
<evidence type="ECO:0000256" key="1">
    <source>
        <dbReference type="ARBA" id="ARBA00004571"/>
    </source>
</evidence>
<dbReference type="Gene3D" id="2.40.170.20">
    <property type="entry name" value="TonB-dependent receptor, beta-barrel domain"/>
    <property type="match status" value="1"/>
</dbReference>
<keyword evidence="5" id="KW-0732">Signal</keyword>
<comment type="subcellular location">
    <subcellularLocation>
        <location evidence="1 10">Cell outer membrane</location>
        <topology evidence="1 10">Multi-pass membrane protein</topology>
    </subcellularLocation>
</comment>
<evidence type="ECO:0000256" key="5">
    <source>
        <dbReference type="ARBA" id="ARBA00022729"/>
    </source>
</evidence>
<evidence type="ECO:0000313" key="14">
    <source>
        <dbReference type="EMBL" id="PRP68376.1"/>
    </source>
</evidence>
<dbReference type="PANTHER" id="PTHR30069:SF29">
    <property type="entry name" value="HEMOGLOBIN AND HEMOGLOBIN-HAPTOGLOBIN-BINDING PROTEIN 1-RELATED"/>
    <property type="match status" value="1"/>
</dbReference>
<dbReference type="PROSITE" id="PS01156">
    <property type="entry name" value="TONB_DEPENDENT_REC_2"/>
    <property type="match status" value="1"/>
</dbReference>
<gene>
    <name evidence="14" type="ORF">BST86_10630</name>
</gene>
<feature type="domain" description="TonB-dependent receptor-like beta-barrel" evidence="12">
    <location>
        <begin position="333"/>
        <end position="766"/>
    </location>
</feature>
<dbReference type="InterPro" id="IPR037066">
    <property type="entry name" value="Plug_dom_sf"/>
</dbReference>
<evidence type="ECO:0000256" key="3">
    <source>
        <dbReference type="ARBA" id="ARBA00022452"/>
    </source>
</evidence>
<name>A0A2S9WYA8_9FLAO</name>
<dbReference type="InterPro" id="IPR036942">
    <property type="entry name" value="Beta-barrel_TonB_sf"/>
</dbReference>
<feature type="domain" description="TonB-dependent receptor plug" evidence="13">
    <location>
        <begin position="103"/>
        <end position="210"/>
    </location>
</feature>
<dbReference type="SUPFAM" id="SSF56935">
    <property type="entry name" value="Porins"/>
    <property type="match status" value="1"/>
</dbReference>
<keyword evidence="7 10" id="KW-0472">Membrane</keyword>
<evidence type="ECO:0000256" key="8">
    <source>
        <dbReference type="ARBA" id="ARBA00023170"/>
    </source>
</evidence>
<keyword evidence="3 10" id="KW-1134">Transmembrane beta strand</keyword>
<evidence type="ECO:0000256" key="10">
    <source>
        <dbReference type="PROSITE-ProRule" id="PRU01360"/>
    </source>
</evidence>
<keyword evidence="9 10" id="KW-0998">Cell outer membrane</keyword>
<keyword evidence="15" id="KW-1185">Reference proteome</keyword>
<dbReference type="AlphaFoldDB" id="A0A2S9WYA8"/>
<evidence type="ECO:0000256" key="9">
    <source>
        <dbReference type="ARBA" id="ARBA00023237"/>
    </source>
</evidence>
<dbReference type="Pfam" id="PF07715">
    <property type="entry name" value="Plug"/>
    <property type="match status" value="1"/>
</dbReference>
<protein>
    <submittedName>
        <fullName evidence="14">TonB-dependent receptor</fullName>
    </submittedName>
</protein>
<keyword evidence="6 11" id="KW-0798">TonB box</keyword>
<dbReference type="InterPro" id="IPR010917">
    <property type="entry name" value="TonB_rcpt_CS"/>
</dbReference>
<dbReference type="InterPro" id="IPR000531">
    <property type="entry name" value="Beta-barrel_TonB"/>
</dbReference>
<comment type="similarity">
    <text evidence="10 11">Belongs to the TonB-dependent receptor family.</text>
</comment>
<evidence type="ECO:0000259" key="13">
    <source>
        <dbReference type="Pfam" id="PF07715"/>
    </source>
</evidence>
<dbReference type="CDD" id="cd01347">
    <property type="entry name" value="ligand_gated_channel"/>
    <property type="match status" value="1"/>
</dbReference>
<sequence length="794" mass="89024">MVTASTLNAQQIQVLDAASGEPIASVAIYNKDKQKSIITNIDGFASLDKFSETESIYFQTFAFKTLKTTKEKLSTNDYKVKLEPRSEAMNAVVLSVSKFQQRQQDIPQSVVSASKEEIVFQNPQTSADLLQQTGQVYVQKSQQGGGSPLIRGFSTNRLLLTVDGVRMNTAIFRGGNLQNIISIDPLSVERTEVILGPGSVVYGSDAIGGVMNFFTLSPQFSDTETAADFTGNGILRFATANNEKTGHVDFNYGTSNFASATSISINSFDDLKMGSNGPDDYLRERYAARRNGQDVVIENKDPEVQVPTGYDQINLLQKFSYKPSLYWKLDLGLIYTATSDYSRYDALDRFRESGNPRNAEWYYGPQKWFMVNAKAQHRGSGTWYDKMVITQAFQRFDESRNARSFQSPDLFENDEQVDAWSTSVDFERRNREDNILFYGAEYVHNKVGSTGSVFDIETRQRTDAATRYPDGSTWQSLAAYVSYQWKVASNFTVQSGARYNHIWLDADFDNTFFNFPFDDAMVNTGALTGGIGATYLPDPSLELRANLSTAFRAPNIDDVGKIFDPSPGTVIVPNPDLESEYSYNAELGLKKRIGNDLTVEVAGYYTILKDALVPRDFTLDGEDMIVYQGELSQVRAIQNSERSEIYGIELGVDYKLSDHFKLYGHYTWLDGKQEEEDGSEVAVRHVAPAFGDAHVVYDQGKFKLDAFTIFNGQFDFDELAPDQQDRDYLYASDVNGNPFSPSWYTVNLRSQYQFTDSLSAIATLENITDQRYRTYSSGIAAAGRNLILALNYSF</sequence>
<dbReference type="PROSITE" id="PS52016">
    <property type="entry name" value="TONB_DEPENDENT_REC_3"/>
    <property type="match status" value="1"/>
</dbReference>
<dbReference type="Gene3D" id="2.170.130.10">
    <property type="entry name" value="TonB-dependent receptor, plug domain"/>
    <property type="match status" value="1"/>
</dbReference>
<keyword evidence="8 14" id="KW-0675">Receptor</keyword>
<evidence type="ECO:0000259" key="12">
    <source>
        <dbReference type="Pfam" id="PF00593"/>
    </source>
</evidence>
<organism evidence="14 15">
    <name type="scientific">Nonlabens agnitus</name>
    <dbReference type="NCBI Taxonomy" id="870484"/>
    <lineage>
        <taxon>Bacteria</taxon>
        <taxon>Pseudomonadati</taxon>
        <taxon>Bacteroidota</taxon>
        <taxon>Flavobacteriia</taxon>
        <taxon>Flavobacteriales</taxon>
        <taxon>Flavobacteriaceae</taxon>
        <taxon>Nonlabens</taxon>
    </lineage>
</organism>
<keyword evidence="4 10" id="KW-0812">Transmembrane</keyword>
<dbReference type="GO" id="GO:0009279">
    <property type="term" value="C:cell outer membrane"/>
    <property type="evidence" value="ECO:0007669"/>
    <property type="project" value="UniProtKB-SubCell"/>
</dbReference>
<accession>A0A2S9WYA8</accession>
<evidence type="ECO:0000313" key="15">
    <source>
        <dbReference type="Proteomes" id="UP000239532"/>
    </source>
</evidence>
<dbReference type="Pfam" id="PF00593">
    <property type="entry name" value="TonB_dep_Rec_b-barrel"/>
    <property type="match status" value="1"/>
</dbReference>
<evidence type="ECO:0000256" key="6">
    <source>
        <dbReference type="ARBA" id="ARBA00023077"/>
    </source>
</evidence>
<keyword evidence="2 10" id="KW-0813">Transport</keyword>
<dbReference type="InterPro" id="IPR039426">
    <property type="entry name" value="TonB-dep_rcpt-like"/>
</dbReference>
<evidence type="ECO:0000256" key="11">
    <source>
        <dbReference type="RuleBase" id="RU003357"/>
    </source>
</evidence>
<dbReference type="InterPro" id="IPR012910">
    <property type="entry name" value="Plug_dom"/>
</dbReference>
<dbReference type="Proteomes" id="UP000239532">
    <property type="component" value="Unassembled WGS sequence"/>
</dbReference>
<dbReference type="EMBL" id="MQUC01000003">
    <property type="protein sequence ID" value="PRP68376.1"/>
    <property type="molecule type" value="Genomic_DNA"/>
</dbReference>
<evidence type="ECO:0000256" key="2">
    <source>
        <dbReference type="ARBA" id="ARBA00022448"/>
    </source>
</evidence>
<dbReference type="PANTHER" id="PTHR30069">
    <property type="entry name" value="TONB-DEPENDENT OUTER MEMBRANE RECEPTOR"/>
    <property type="match status" value="1"/>
</dbReference>
<proteinExistence type="inferred from homology"/>
<dbReference type="GO" id="GO:0044718">
    <property type="term" value="P:siderophore transmembrane transport"/>
    <property type="evidence" value="ECO:0007669"/>
    <property type="project" value="TreeGrafter"/>
</dbReference>
<comment type="caution">
    <text evidence="14">The sequence shown here is derived from an EMBL/GenBank/DDBJ whole genome shotgun (WGS) entry which is preliminary data.</text>
</comment>